<dbReference type="Pfam" id="PF00294">
    <property type="entry name" value="PfkB"/>
    <property type="match status" value="1"/>
</dbReference>
<dbReference type="Proteomes" id="UP000199183">
    <property type="component" value="Unassembled WGS sequence"/>
</dbReference>
<evidence type="ECO:0000313" key="5">
    <source>
        <dbReference type="Proteomes" id="UP000199183"/>
    </source>
</evidence>
<dbReference type="PANTHER" id="PTHR10584">
    <property type="entry name" value="SUGAR KINASE"/>
    <property type="match status" value="1"/>
</dbReference>
<dbReference type="GO" id="GO:0016301">
    <property type="term" value="F:kinase activity"/>
    <property type="evidence" value="ECO:0007669"/>
    <property type="project" value="UniProtKB-KW"/>
</dbReference>
<keyword evidence="2 4" id="KW-0418">Kinase</keyword>
<name>A0A1H4T1D6_9MICO</name>
<protein>
    <submittedName>
        <fullName evidence="4">Sugar or nucleoside kinase, ribokinase family</fullName>
    </submittedName>
</protein>
<dbReference type="Gene3D" id="3.40.1190.20">
    <property type="match status" value="1"/>
</dbReference>
<sequence length="290" mass="30420">MTQRNALPRVFVSGPVSWNHLVFLDALPEPSPHTVFAQADRFAIGGTSAGKAFNLTNLGAGVTLRTVLGDDADAAHLEQALRAAGIHLLAERADDGQTERHLNLMAPGGKRLSVYLHAAQFEPRDPSSDVLAALAASEVALIDLADHNRPLLRAARERGIPVWCDIHDWDGESEFHREFVDAADVLFMSADRHPDPIAFLTERVAAGARAAVCTDGARGAVAVDETGARHVVAAEPVGRVVDTNGAGDGFIAAFCVSYLSDGDVATALAAGARQGAAVVQSPELAPVMGS</sequence>
<keyword evidence="1" id="KW-0808">Transferase</keyword>
<organism evidence="4 5">
    <name type="scientific">Paramicrobacterium humi</name>
    <dbReference type="NCBI Taxonomy" id="640635"/>
    <lineage>
        <taxon>Bacteria</taxon>
        <taxon>Bacillati</taxon>
        <taxon>Actinomycetota</taxon>
        <taxon>Actinomycetes</taxon>
        <taxon>Micrococcales</taxon>
        <taxon>Microbacteriaceae</taxon>
        <taxon>Paramicrobacterium</taxon>
    </lineage>
</organism>
<dbReference type="PANTHER" id="PTHR10584:SF166">
    <property type="entry name" value="RIBOKINASE"/>
    <property type="match status" value="1"/>
</dbReference>
<dbReference type="AlphaFoldDB" id="A0A1H4T1D6"/>
<keyword evidence="5" id="KW-1185">Reference proteome</keyword>
<evidence type="ECO:0000256" key="2">
    <source>
        <dbReference type="ARBA" id="ARBA00022777"/>
    </source>
</evidence>
<proteinExistence type="predicted"/>
<dbReference type="InterPro" id="IPR011611">
    <property type="entry name" value="PfkB_dom"/>
</dbReference>
<dbReference type="SUPFAM" id="SSF53613">
    <property type="entry name" value="Ribokinase-like"/>
    <property type="match status" value="1"/>
</dbReference>
<evidence type="ECO:0000313" key="4">
    <source>
        <dbReference type="EMBL" id="SEC50232.1"/>
    </source>
</evidence>
<dbReference type="InterPro" id="IPR029056">
    <property type="entry name" value="Ribokinase-like"/>
</dbReference>
<feature type="domain" description="Carbohydrate kinase PfkB" evidence="3">
    <location>
        <begin position="37"/>
        <end position="283"/>
    </location>
</feature>
<gene>
    <name evidence="4" type="ORF">SAMN04489806_3073</name>
</gene>
<evidence type="ECO:0000256" key="1">
    <source>
        <dbReference type="ARBA" id="ARBA00022679"/>
    </source>
</evidence>
<dbReference type="EMBL" id="FNRY01000002">
    <property type="protein sequence ID" value="SEC50232.1"/>
    <property type="molecule type" value="Genomic_DNA"/>
</dbReference>
<evidence type="ECO:0000259" key="3">
    <source>
        <dbReference type="Pfam" id="PF00294"/>
    </source>
</evidence>
<accession>A0A1H4T1D6</accession>
<dbReference type="RefSeq" id="WP_176980901.1">
    <property type="nucleotide sequence ID" value="NZ_FNRY01000002.1"/>
</dbReference>
<dbReference type="STRING" id="640635.SAMN04489806_3073"/>
<reference evidence="4 5" key="1">
    <citation type="submission" date="2016-10" db="EMBL/GenBank/DDBJ databases">
        <authorList>
            <person name="de Groot N.N."/>
        </authorList>
    </citation>
    <scope>NUCLEOTIDE SEQUENCE [LARGE SCALE GENOMIC DNA]</scope>
    <source>
        <strain evidence="4 5">DSM 21799</strain>
    </source>
</reference>